<keyword evidence="6 11" id="KW-0560">Oxidoreductase</keyword>
<evidence type="ECO:0000256" key="3">
    <source>
        <dbReference type="ARBA" id="ARBA00010617"/>
    </source>
</evidence>
<dbReference type="PRINTS" id="PR00385">
    <property type="entry name" value="P450"/>
</dbReference>
<dbReference type="Pfam" id="PF00067">
    <property type="entry name" value="p450"/>
    <property type="match status" value="2"/>
</dbReference>
<keyword evidence="4 10" id="KW-0349">Heme</keyword>
<evidence type="ECO:0000256" key="5">
    <source>
        <dbReference type="ARBA" id="ARBA00022723"/>
    </source>
</evidence>
<dbReference type="InterPro" id="IPR036396">
    <property type="entry name" value="Cyt_P450_sf"/>
</dbReference>
<dbReference type="PROSITE" id="PS00086">
    <property type="entry name" value="CYTOCHROME_P450"/>
    <property type="match status" value="1"/>
</dbReference>
<evidence type="ECO:0000256" key="4">
    <source>
        <dbReference type="ARBA" id="ARBA00022617"/>
    </source>
</evidence>
<evidence type="ECO:0000256" key="1">
    <source>
        <dbReference type="ARBA" id="ARBA00001971"/>
    </source>
</evidence>
<evidence type="ECO:0000256" key="11">
    <source>
        <dbReference type="RuleBase" id="RU000461"/>
    </source>
</evidence>
<dbReference type="InterPro" id="IPR001128">
    <property type="entry name" value="Cyt_P450"/>
</dbReference>
<dbReference type="CDD" id="cd11072">
    <property type="entry name" value="CYP71-like"/>
    <property type="match status" value="1"/>
</dbReference>
<comment type="similarity">
    <text evidence="3 11">Belongs to the cytochrome P450 family.</text>
</comment>
<evidence type="ECO:0000256" key="9">
    <source>
        <dbReference type="ARBA" id="ARBA00023136"/>
    </source>
</evidence>
<evidence type="ECO:0000256" key="2">
    <source>
        <dbReference type="ARBA" id="ARBA00004167"/>
    </source>
</evidence>
<feature type="binding site" description="axial binding residue" evidence="10">
    <location>
        <position position="507"/>
    </location>
    <ligand>
        <name>heme</name>
        <dbReference type="ChEBI" id="CHEBI:30413"/>
    </ligand>
    <ligandPart>
        <name>Fe</name>
        <dbReference type="ChEBI" id="CHEBI:18248"/>
    </ligandPart>
</feature>
<evidence type="ECO:0000256" key="10">
    <source>
        <dbReference type="PIRSR" id="PIRSR602401-1"/>
    </source>
</evidence>
<evidence type="ECO:0000256" key="7">
    <source>
        <dbReference type="ARBA" id="ARBA00023004"/>
    </source>
</evidence>
<feature type="region of interest" description="Disordered" evidence="12">
    <location>
        <begin position="302"/>
        <end position="363"/>
    </location>
</feature>
<evidence type="ECO:0000256" key="6">
    <source>
        <dbReference type="ARBA" id="ARBA00023002"/>
    </source>
</evidence>
<comment type="caution">
    <text evidence="14">The sequence shown here is derived from an EMBL/GenBank/DDBJ whole genome shotgun (WGS) entry which is preliminary data.</text>
</comment>
<dbReference type="PANTHER" id="PTHR47943">
    <property type="entry name" value="CYTOCHROME P450 93A3-LIKE"/>
    <property type="match status" value="1"/>
</dbReference>
<name>A0AAW2X6R0_9LAMI</name>
<dbReference type="SUPFAM" id="SSF48264">
    <property type="entry name" value="Cytochrome P450"/>
    <property type="match status" value="2"/>
</dbReference>
<accession>A0AAW2X6R0</accession>
<evidence type="ECO:0000256" key="12">
    <source>
        <dbReference type="SAM" id="MobiDB-lite"/>
    </source>
</evidence>
<dbReference type="InterPro" id="IPR002401">
    <property type="entry name" value="Cyt_P450_E_grp-I"/>
</dbReference>
<keyword evidence="5 10" id="KW-0479">Metal-binding</keyword>
<comment type="subcellular location">
    <subcellularLocation>
        <location evidence="2">Membrane</location>
        <topology evidence="2">Single-pass membrane protein</topology>
    </subcellularLocation>
</comment>
<keyword evidence="8 11" id="KW-0503">Monooxygenase</keyword>
<comment type="cofactor">
    <cofactor evidence="1 10">
        <name>heme</name>
        <dbReference type="ChEBI" id="CHEBI:30413"/>
    </cofactor>
</comment>
<feature type="signal peptide" evidence="13">
    <location>
        <begin position="1"/>
        <end position="24"/>
    </location>
</feature>
<sequence length="567" mass="63478">MGWIWTTAVSVIVFFYLLQQFANLGKKKKLPPGPTGLPVLGHFHLLGKNPHQDLHRLARKHGPIMYMRFGTVPTIIVSSPAAAELFLKKHDLVFANKPHHEASNYLGYEQRNISFGRYGPYWRNMRKLVTLELLSNLKISQFQPMRKAEIDILVDSLKSAAEIGETVDMSVRIASVSADMTCLLVFGRKYADKDLNEKGLKEVMKETMEEAAAFNLGDYFPYLRGLDLQGSARRLKKLSKIFDGFLERIIDDHVENKKEKQQSSQDLVDTMMRIMESGEAGFDFDRRHVKAVLLRRGGRRLPHPRAKAITQRNEGDRRFPSIEGDAVAHGSEGDVGHPEAAAEGSGGGEAVEGSGGGGGREADGDMLLGGMETSATTVEWALSEVIRHPAVTKKLQKELEEVVGLDQTVNESHLSSLKYLDYVVRESMRLHPVGPLLIHEGMEDCEVEGFYILKKSRVLVNVWAIGRNPDAWTDPETFSPERFLGSNVDVRGRDFQLIPFGTGRRGCPGLQLGLTIVQLIVAQLVHCFDWELPDEMQPGELDMSENFGLVTTRAKHLMAIPKYRLHQ</sequence>
<keyword evidence="13" id="KW-0732">Signal</keyword>
<dbReference type="GO" id="GO:0016020">
    <property type="term" value="C:membrane"/>
    <property type="evidence" value="ECO:0007669"/>
    <property type="project" value="UniProtKB-SubCell"/>
</dbReference>
<dbReference type="GO" id="GO:0004497">
    <property type="term" value="F:monooxygenase activity"/>
    <property type="evidence" value="ECO:0007669"/>
    <property type="project" value="UniProtKB-KW"/>
</dbReference>
<feature type="compositionally biased region" description="Gly residues" evidence="12">
    <location>
        <begin position="344"/>
        <end position="359"/>
    </location>
</feature>
<organism evidence="14">
    <name type="scientific">Sesamum latifolium</name>
    <dbReference type="NCBI Taxonomy" id="2727402"/>
    <lineage>
        <taxon>Eukaryota</taxon>
        <taxon>Viridiplantae</taxon>
        <taxon>Streptophyta</taxon>
        <taxon>Embryophyta</taxon>
        <taxon>Tracheophyta</taxon>
        <taxon>Spermatophyta</taxon>
        <taxon>Magnoliopsida</taxon>
        <taxon>eudicotyledons</taxon>
        <taxon>Gunneridae</taxon>
        <taxon>Pentapetalae</taxon>
        <taxon>asterids</taxon>
        <taxon>lamiids</taxon>
        <taxon>Lamiales</taxon>
        <taxon>Pedaliaceae</taxon>
        <taxon>Sesamum</taxon>
    </lineage>
</organism>
<keyword evidence="7 10" id="KW-0408">Iron</keyword>
<reference evidence="14" key="2">
    <citation type="journal article" date="2024" name="Plant">
        <title>Genomic evolution and insights into agronomic trait innovations of Sesamum species.</title>
        <authorList>
            <person name="Miao H."/>
            <person name="Wang L."/>
            <person name="Qu L."/>
            <person name="Liu H."/>
            <person name="Sun Y."/>
            <person name="Le M."/>
            <person name="Wang Q."/>
            <person name="Wei S."/>
            <person name="Zheng Y."/>
            <person name="Lin W."/>
            <person name="Duan Y."/>
            <person name="Cao H."/>
            <person name="Xiong S."/>
            <person name="Wang X."/>
            <person name="Wei L."/>
            <person name="Li C."/>
            <person name="Ma Q."/>
            <person name="Ju M."/>
            <person name="Zhao R."/>
            <person name="Li G."/>
            <person name="Mu C."/>
            <person name="Tian Q."/>
            <person name="Mei H."/>
            <person name="Zhang T."/>
            <person name="Gao T."/>
            <person name="Zhang H."/>
        </authorList>
    </citation>
    <scope>NUCLEOTIDE SEQUENCE</scope>
    <source>
        <strain evidence="14">KEN1</strain>
    </source>
</reference>
<gene>
    <name evidence="14" type="ORF">Slati_1446800</name>
</gene>
<evidence type="ECO:0000313" key="14">
    <source>
        <dbReference type="EMBL" id="KAL0448904.1"/>
    </source>
</evidence>
<keyword evidence="9" id="KW-0472">Membrane</keyword>
<dbReference type="InterPro" id="IPR017972">
    <property type="entry name" value="Cyt_P450_CS"/>
</dbReference>
<proteinExistence type="inferred from homology"/>
<dbReference type="Gene3D" id="1.10.630.10">
    <property type="entry name" value="Cytochrome P450"/>
    <property type="match status" value="2"/>
</dbReference>
<evidence type="ECO:0000256" key="8">
    <source>
        <dbReference type="ARBA" id="ARBA00023033"/>
    </source>
</evidence>
<dbReference type="GO" id="GO:0020037">
    <property type="term" value="F:heme binding"/>
    <property type="evidence" value="ECO:0007669"/>
    <property type="project" value="InterPro"/>
</dbReference>
<dbReference type="PRINTS" id="PR00463">
    <property type="entry name" value="EP450I"/>
</dbReference>
<evidence type="ECO:0000256" key="13">
    <source>
        <dbReference type="SAM" id="SignalP"/>
    </source>
</evidence>
<dbReference type="EMBL" id="JACGWN010000005">
    <property type="protein sequence ID" value="KAL0448904.1"/>
    <property type="molecule type" value="Genomic_DNA"/>
</dbReference>
<dbReference type="GO" id="GO:0005506">
    <property type="term" value="F:iron ion binding"/>
    <property type="evidence" value="ECO:0007669"/>
    <property type="project" value="InterPro"/>
</dbReference>
<dbReference type="PANTHER" id="PTHR47943:SF2">
    <property type="entry name" value="CYTOCHROME P450"/>
    <property type="match status" value="1"/>
</dbReference>
<feature type="chain" id="PRO_5043419224" evidence="13">
    <location>
        <begin position="25"/>
        <end position="567"/>
    </location>
</feature>
<dbReference type="GO" id="GO:0016705">
    <property type="term" value="F:oxidoreductase activity, acting on paired donors, with incorporation or reduction of molecular oxygen"/>
    <property type="evidence" value="ECO:0007669"/>
    <property type="project" value="InterPro"/>
</dbReference>
<reference evidence="14" key="1">
    <citation type="submission" date="2020-06" db="EMBL/GenBank/DDBJ databases">
        <authorList>
            <person name="Li T."/>
            <person name="Hu X."/>
            <person name="Zhang T."/>
            <person name="Song X."/>
            <person name="Zhang H."/>
            <person name="Dai N."/>
            <person name="Sheng W."/>
            <person name="Hou X."/>
            <person name="Wei L."/>
        </authorList>
    </citation>
    <scope>NUCLEOTIDE SEQUENCE</scope>
    <source>
        <strain evidence="14">KEN1</strain>
        <tissue evidence="14">Leaf</tissue>
    </source>
</reference>
<protein>
    <submittedName>
        <fullName evidence="14">Cytochrome</fullName>
    </submittedName>
</protein>
<dbReference type="AlphaFoldDB" id="A0AAW2X6R0"/>